<feature type="transmembrane region" description="Helical" evidence="10">
    <location>
        <begin position="565"/>
        <end position="598"/>
    </location>
</feature>
<dbReference type="SUPFAM" id="SSF52540">
    <property type="entry name" value="P-loop containing nucleoside triphosphate hydrolases"/>
    <property type="match status" value="1"/>
</dbReference>
<evidence type="ECO:0000256" key="9">
    <source>
        <dbReference type="ARBA" id="ARBA00038388"/>
    </source>
</evidence>
<gene>
    <name evidence="12" type="ORF">EVOR1521_LOCUS16503</name>
</gene>
<keyword evidence="8 10" id="KW-0472">Membrane</keyword>
<organism evidence="12 13">
    <name type="scientific">Effrenium voratum</name>
    <dbReference type="NCBI Taxonomy" id="2562239"/>
    <lineage>
        <taxon>Eukaryota</taxon>
        <taxon>Sar</taxon>
        <taxon>Alveolata</taxon>
        <taxon>Dinophyceae</taxon>
        <taxon>Suessiales</taxon>
        <taxon>Symbiodiniaceae</taxon>
        <taxon>Effrenium</taxon>
    </lineage>
</organism>
<keyword evidence="3" id="KW-1003">Cell membrane</keyword>
<comment type="caution">
    <text evidence="12">The sequence shown here is derived from an EMBL/GenBank/DDBJ whole genome shotgun (WGS) entry which is preliminary data.</text>
</comment>
<dbReference type="Gene3D" id="2.40.420.20">
    <property type="match status" value="1"/>
</dbReference>
<feature type="transmembrane region" description="Helical" evidence="10">
    <location>
        <begin position="872"/>
        <end position="892"/>
    </location>
</feature>
<evidence type="ECO:0000256" key="7">
    <source>
        <dbReference type="ARBA" id="ARBA00022989"/>
    </source>
</evidence>
<dbReference type="InterPro" id="IPR017911">
    <property type="entry name" value="MacB-like_ATP-bd"/>
</dbReference>
<dbReference type="InterPro" id="IPR027417">
    <property type="entry name" value="P-loop_NTPase"/>
</dbReference>
<dbReference type="GO" id="GO:0022857">
    <property type="term" value="F:transmembrane transporter activity"/>
    <property type="evidence" value="ECO:0007669"/>
    <property type="project" value="UniProtKB-ARBA"/>
</dbReference>
<proteinExistence type="inferred from homology"/>
<evidence type="ECO:0000256" key="3">
    <source>
        <dbReference type="ARBA" id="ARBA00022475"/>
    </source>
</evidence>
<dbReference type="GO" id="GO:0098796">
    <property type="term" value="C:membrane protein complex"/>
    <property type="evidence" value="ECO:0007669"/>
    <property type="project" value="UniProtKB-ARBA"/>
</dbReference>
<dbReference type="Pfam" id="PF00005">
    <property type="entry name" value="ABC_tran"/>
    <property type="match status" value="1"/>
</dbReference>
<keyword evidence="13" id="KW-1185">Reference proteome</keyword>
<dbReference type="InterPro" id="IPR058637">
    <property type="entry name" value="YknX-like_C"/>
</dbReference>
<dbReference type="Gene3D" id="2.40.50.100">
    <property type="match status" value="1"/>
</dbReference>
<dbReference type="InterPro" id="IPR003838">
    <property type="entry name" value="ABC3_permease_C"/>
</dbReference>
<keyword evidence="2" id="KW-0813">Transport</keyword>
<evidence type="ECO:0000256" key="8">
    <source>
        <dbReference type="ARBA" id="ARBA00023136"/>
    </source>
</evidence>
<dbReference type="Proteomes" id="UP001178507">
    <property type="component" value="Unassembled WGS sequence"/>
</dbReference>
<evidence type="ECO:0000256" key="6">
    <source>
        <dbReference type="ARBA" id="ARBA00022840"/>
    </source>
</evidence>
<feature type="transmembrane region" description="Helical" evidence="10">
    <location>
        <begin position="234"/>
        <end position="255"/>
    </location>
</feature>
<evidence type="ECO:0000256" key="5">
    <source>
        <dbReference type="ARBA" id="ARBA00022741"/>
    </source>
</evidence>
<feature type="domain" description="ABC transporter" evidence="11">
    <location>
        <begin position="12"/>
        <end position="246"/>
    </location>
</feature>
<keyword evidence="6" id="KW-0067">ATP-binding</keyword>
<evidence type="ECO:0000259" key="11">
    <source>
        <dbReference type="PROSITE" id="PS50893"/>
    </source>
</evidence>
<reference evidence="12" key="1">
    <citation type="submission" date="2023-08" db="EMBL/GenBank/DDBJ databases">
        <authorList>
            <person name="Chen Y."/>
            <person name="Shah S."/>
            <person name="Dougan E. K."/>
            <person name="Thang M."/>
            <person name="Chan C."/>
        </authorList>
    </citation>
    <scope>NUCLEOTIDE SEQUENCE</scope>
</reference>
<dbReference type="InterPro" id="IPR003593">
    <property type="entry name" value="AAA+_ATPase"/>
</dbReference>
<dbReference type="GO" id="GO:0005524">
    <property type="term" value="F:ATP binding"/>
    <property type="evidence" value="ECO:0007669"/>
    <property type="project" value="UniProtKB-KW"/>
</dbReference>
<keyword evidence="4 10" id="KW-0812">Transmembrane</keyword>
<dbReference type="Gene3D" id="6.10.140.1990">
    <property type="match status" value="1"/>
</dbReference>
<dbReference type="CDD" id="cd03255">
    <property type="entry name" value="ABC_MJ0796_LolCDE_FtsE"/>
    <property type="match status" value="1"/>
</dbReference>
<feature type="transmembrane region" description="Helical" evidence="10">
    <location>
        <begin position="922"/>
        <end position="947"/>
    </location>
</feature>
<evidence type="ECO:0000256" key="2">
    <source>
        <dbReference type="ARBA" id="ARBA00022448"/>
    </source>
</evidence>
<dbReference type="GO" id="GO:0016887">
    <property type="term" value="F:ATP hydrolysis activity"/>
    <property type="evidence" value="ECO:0007669"/>
    <property type="project" value="InterPro"/>
</dbReference>
<dbReference type="InterPro" id="IPR030190">
    <property type="entry name" value="MacA_alpha-hairpin_sf"/>
</dbReference>
<dbReference type="Pfam" id="PF02687">
    <property type="entry name" value="FtsX"/>
    <property type="match status" value="2"/>
</dbReference>
<feature type="transmembrane region" description="Helical" evidence="10">
    <location>
        <begin position="652"/>
        <end position="671"/>
    </location>
</feature>
<dbReference type="InterPro" id="IPR003439">
    <property type="entry name" value="ABC_transporter-like_ATP-bd"/>
</dbReference>
<dbReference type="GO" id="GO:0005886">
    <property type="term" value="C:plasma membrane"/>
    <property type="evidence" value="ECO:0007669"/>
    <property type="project" value="UniProtKB-SubCell"/>
</dbReference>
<dbReference type="SUPFAM" id="SSF111369">
    <property type="entry name" value="HlyD-like secretion proteins"/>
    <property type="match status" value="1"/>
</dbReference>
<keyword evidence="5" id="KW-0547">Nucleotide-binding</keyword>
<dbReference type="Gene3D" id="3.40.50.300">
    <property type="entry name" value="P-loop containing nucleotide triphosphate hydrolases"/>
    <property type="match status" value="1"/>
</dbReference>
<dbReference type="GO" id="GO:1990961">
    <property type="term" value="P:xenobiotic detoxification by transmembrane export across the plasma membrane"/>
    <property type="evidence" value="ECO:0007669"/>
    <property type="project" value="InterPro"/>
</dbReference>
<comment type="similarity">
    <text evidence="9">Belongs to the ABC transporter superfamily. Macrolide exporter (TC 3.A.1.122) family.</text>
</comment>
<dbReference type="InterPro" id="IPR017871">
    <property type="entry name" value="ABC_transporter-like_CS"/>
</dbReference>
<dbReference type="SMART" id="SM00382">
    <property type="entry name" value="AAA"/>
    <property type="match status" value="1"/>
</dbReference>
<dbReference type="PROSITE" id="PS50893">
    <property type="entry name" value="ABC_TRANSPORTER_2"/>
    <property type="match status" value="1"/>
</dbReference>
<dbReference type="EMBL" id="CAUJNA010002223">
    <property type="protein sequence ID" value="CAJ1391239.1"/>
    <property type="molecule type" value="Genomic_DNA"/>
</dbReference>
<comment type="subcellular location">
    <subcellularLocation>
        <location evidence="1">Cell inner membrane</location>
        <topology evidence="1">Multi-pass membrane protein</topology>
    </subcellularLocation>
</comment>
<accession>A0AA36MYG2</accession>
<feature type="transmembrane region" description="Helical" evidence="10">
    <location>
        <begin position="528"/>
        <end position="553"/>
    </location>
</feature>
<evidence type="ECO:0000313" key="12">
    <source>
        <dbReference type="EMBL" id="CAJ1391239.1"/>
    </source>
</evidence>
<dbReference type="GO" id="GO:0019898">
    <property type="term" value="C:extrinsic component of membrane"/>
    <property type="evidence" value="ECO:0007669"/>
    <property type="project" value="InterPro"/>
</dbReference>
<evidence type="ECO:0000313" key="13">
    <source>
        <dbReference type="Proteomes" id="UP001178507"/>
    </source>
</evidence>
<protein>
    <recommendedName>
        <fullName evidence="11">ABC transporter domain-containing protein</fullName>
    </recommendedName>
</protein>
<dbReference type="PANTHER" id="PTHR42798">
    <property type="entry name" value="LIPOPROTEIN-RELEASING SYSTEM ATP-BINDING PROTEIN LOLD"/>
    <property type="match status" value="1"/>
</dbReference>
<evidence type="ECO:0000256" key="10">
    <source>
        <dbReference type="SAM" id="Phobius"/>
    </source>
</evidence>
<name>A0AA36MYG2_9DINO</name>
<evidence type="ECO:0000256" key="4">
    <source>
        <dbReference type="ARBA" id="ARBA00022692"/>
    </source>
</evidence>
<dbReference type="FunFam" id="3.40.50.300:FF:000032">
    <property type="entry name" value="Export ABC transporter ATP-binding protein"/>
    <property type="match status" value="1"/>
</dbReference>
<dbReference type="PANTHER" id="PTHR42798:SF2">
    <property type="entry name" value="ABC TRANSPORTER ATP-BINDING PROTEIN MG467-RELATED"/>
    <property type="match status" value="1"/>
</dbReference>
<evidence type="ECO:0000256" key="1">
    <source>
        <dbReference type="ARBA" id="ARBA00004429"/>
    </source>
</evidence>
<dbReference type="PROSITE" id="PS00211">
    <property type="entry name" value="ABC_TRANSPORTER_1"/>
    <property type="match status" value="1"/>
</dbReference>
<feature type="transmembrane region" description="Helical" evidence="10">
    <location>
        <begin position="490"/>
        <end position="508"/>
    </location>
</feature>
<sequence length="1364" mass="147276">MSPSHHGTEPVFDVTGVTKVYTSGEVEVRALAGIDLQLFAGEIAVLLGPSGSGKSTLLNIIGGLDRATSGSVLFNGRDLNDFSDRQLTRFRRDHIGFVFQFYNLIPSLTAWENVSLVTEVARDPMTPDEALAMVNLTDRMSHFPAQLSGGEQQRVAIARAIAKRPEVLLCDEPTGALDSKTGVIVLEALTRINTEFGTTTAIITHNAGIQQIAHRVFQFLDGRIASMHVNEARIAVLAVGLVIACGVMTIVLFVGATRSLDETRSAFYERYRFASVFASANRAPERLKRDLAAIEGVAAVETRIVKDLILDIDGMIEPAAGIAVSLPDAGETRVNRLYLRQGRLPEPDRSDEVAVVETFASAHGFRPGDRFRAQINGKSRELTITGVVLSPEFIYAIGPGDMVPDQRRYGILFMPRKTLAAAFDMTGSFNSAVLTTLRNADVEVITEAVDDLLRHYGGTGAYGREDQTSHAFLDAELTQLEAMAGVIPPIFLFVSAFLVNMILSRLIALEREQIGLLKASGYTSVGVAWHYAKMVLAIVLVGLVIGSVAGAWLGGSLARLYAQFFSFPFLVFAGSADLYVIAAVVSVIAALAGAASAIRTVVALPPAVAMRPPAPANYRSLGLNLGILHSVFSQLTTMALRHLWRNPVRTGLTALGTSFSVALLVTALFSFDSIDHMIDQIFFQTSREDAVIAFAGDRHPDALRAVRRMPGILAAEPYRQVPVTMSNRHIEERLVLEGLPSMTDLTRVLDRDQLPLALPSNGIVLSDRVAERLDLRVGDLASIEVMQQDDRIVHVPVAGTIQSLVGLTAYMDLEALNRLVRDGDRISGARVKLDADRLGQTYAAVKETPGISSIALTNLSRANFRATIEENIVISITIYTVLAVIITFGVIYNSARIQLSERGRELASLRVFGFTRGEVSSILMIELGVVVLFAQPLGWALGYGFAWSVAQGFESDLYRIPLVVEQSTYTTASLVVTAAAVVSALAVRRRIDRLDLIEVTRGQMVVFVDEEGVTRVRDVYAVSSTLAGHLDRIDLEEGDLVSKGDVIATIHPLAPPFIDERTRTELEAAIEASRAAVALANVEHARAQTALRLAQSAYDRASQLAKTRIVSDSDLERAYGELQIKQAEVESAMAGINLRLAELASAQARLAQPVDMAGTGENGRCCVSLLAPIDGVTLAIKVRSEQAVAVGTVVAEFGRPDNLEIAVDLLSSDAVRIGPGTEAVISDWGGDQDLHATVRKIEPAAFTQVSALGIEEQRVNAVLDIDEVPEGLGHGYRIVARLALWRGEDVLQVPISALYRDQGEWAVFVAENGRARIRSVELGHLNDSAAQVLSGLSEGDAVILFPSDVLADGRVIADRASEGR</sequence>
<keyword evidence="7 10" id="KW-1133">Transmembrane helix</keyword>
<dbReference type="Pfam" id="PF25989">
    <property type="entry name" value="YknX_C"/>
    <property type="match status" value="1"/>
</dbReference>